<sequence length="427" mass="48932">MKLLHYTSLRHLLFASLLTLISIPVFYVLLNNIFVHSIDRDLGLQAAQIPSIVSTIQTPADFKLWKELDNDLDIQPADSVTFHDKPFTIQKSPSGQAAEEDFRILQKKIEILGRPYIVNIESSLFEKEDLIQTILTIQLGILVLLLAGTVGINYFIHKRIWKPFYDSLAYLKAFNIESNLAAPQELKRLPISEFTELNQSIQQLSIRVRRAYDSQKEFIENASHELQTPLTVLKFKLELLVQQKDLSQDQGELIGDMYREIEQMQELNRHLLLLSKIENGQFASQETVHVQQVMGEVTEDLSLLAEAKDQEIVKESPPEIVQLSGANRTLFKIMVANLLTNAIQYSPPGSRITIQITGRYLLMSNPGEPFWDVRDSIFKRFVRHNQQKGNGLGLSIVQTIAKYLHYDIIYDYSNGCHQFKIKWPLLG</sequence>
<keyword evidence="6 10" id="KW-0418">Kinase</keyword>
<dbReference type="InterPro" id="IPR003661">
    <property type="entry name" value="HisK_dim/P_dom"/>
</dbReference>
<keyword evidence="4" id="KW-0808">Transferase</keyword>
<dbReference type="PANTHER" id="PTHR45436">
    <property type="entry name" value="SENSOR HISTIDINE KINASE YKOH"/>
    <property type="match status" value="1"/>
</dbReference>
<evidence type="ECO:0000256" key="3">
    <source>
        <dbReference type="ARBA" id="ARBA00022553"/>
    </source>
</evidence>
<gene>
    <name evidence="10" type="ORF">FSB73_13065</name>
</gene>
<feature type="transmembrane region" description="Helical" evidence="8">
    <location>
        <begin position="12"/>
        <end position="30"/>
    </location>
</feature>
<evidence type="ECO:0000313" key="11">
    <source>
        <dbReference type="Proteomes" id="UP000321291"/>
    </source>
</evidence>
<dbReference type="PROSITE" id="PS50109">
    <property type="entry name" value="HIS_KIN"/>
    <property type="match status" value="1"/>
</dbReference>
<dbReference type="RefSeq" id="WP_146782917.1">
    <property type="nucleotide sequence ID" value="NZ_CP042434.1"/>
</dbReference>
<dbReference type="CDD" id="cd00082">
    <property type="entry name" value="HisKA"/>
    <property type="match status" value="1"/>
</dbReference>
<organism evidence="10 11">
    <name type="scientific">Arachidicoccus ginsenosidivorans</name>
    <dbReference type="NCBI Taxonomy" id="496057"/>
    <lineage>
        <taxon>Bacteria</taxon>
        <taxon>Pseudomonadati</taxon>
        <taxon>Bacteroidota</taxon>
        <taxon>Chitinophagia</taxon>
        <taxon>Chitinophagales</taxon>
        <taxon>Chitinophagaceae</taxon>
        <taxon>Arachidicoccus</taxon>
    </lineage>
</organism>
<keyword evidence="11" id="KW-1185">Reference proteome</keyword>
<evidence type="ECO:0000259" key="9">
    <source>
        <dbReference type="PROSITE" id="PS50109"/>
    </source>
</evidence>
<dbReference type="Pfam" id="PF02518">
    <property type="entry name" value="HATPase_c"/>
    <property type="match status" value="1"/>
</dbReference>
<dbReference type="Gene3D" id="3.30.565.10">
    <property type="entry name" value="Histidine kinase-like ATPase, C-terminal domain"/>
    <property type="match status" value="1"/>
</dbReference>
<dbReference type="InterPro" id="IPR036890">
    <property type="entry name" value="HATPase_C_sf"/>
</dbReference>
<dbReference type="AlphaFoldDB" id="A0A5B8VLR2"/>
<dbReference type="SUPFAM" id="SSF47384">
    <property type="entry name" value="Homodimeric domain of signal transducing histidine kinase"/>
    <property type="match status" value="1"/>
</dbReference>
<dbReference type="Pfam" id="PF00512">
    <property type="entry name" value="HisKA"/>
    <property type="match status" value="1"/>
</dbReference>
<comment type="catalytic activity">
    <reaction evidence="1">
        <text>ATP + protein L-histidine = ADP + protein N-phospho-L-histidine.</text>
        <dbReference type="EC" id="2.7.13.3"/>
    </reaction>
</comment>
<accession>A0A5B8VLR2</accession>
<keyword evidence="3" id="KW-0597">Phosphoprotein</keyword>
<dbReference type="KEGG" id="agi:FSB73_13065"/>
<dbReference type="Proteomes" id="UP000321291">
    <property type="component" value="Chromosome"/>
</dbReference>
<dbReference type="GO" id="GO:0000155">
    <property type="term" value="F:phosphorelay sensor kinase activity"/>
    <property type="evidence" value="ECO:0007669"/>
    <property type="project" value="InterPro"/>
</dbReference>
<feature type="transmembrane region" description="Helical" evidence="8">
    <location>
        <begin position="130"/>
        <end position="156"/>
    </location>
</feature>
<proteinExistence type="predicted"/>
<evidence type="ECO:0000256" key="5">
    <source>
        <dbReference type="ARBA" id="ARBA00022692"/>
    </source>
</evidence>
<evidence type="ECO:0000256" key="4">
    <source>
        <dbReference type="ARBA" id="ARBA00022679"/>
    </source>
</evidence>
<name>A0A5B8VLR2_9BACT</name>
<dbReference type="EC" id="2.7.13.3" evidence="2"/>
<dbReference type="PANTHER" id="PTHR45436:SF5">
    <property type="entry name" value="SENSOR HISTIDINE KINASE TRCS"/>
    <property type="match status" value="1"/>
</dbReference>
<keyword evidence="5 8" id="KW-0812">Transmembrane</keyword>
<dbReference type="SUPFAM" id="SSF55874">
    <property type="entry name" value="ATPase domain of HSP90 chaperone/DNA topoisomerase II/histidine kinase"/>
    <property type="match status" value="1"/>
</dbReference>
<dbReference type="SMART" id="SM00388">
    <property type="entry name" value="HisKA"/>
    <property type="match status" value="1"/>
</dbReference>
<dbReference type="GO" id="GO:0005886">
    <property type="term" value="C:plasma membrane"/>
    <property type="evidence" value="ECO:0007669"/>
    <property type="project" value="TreeGrafter"/>
</dbReference>
<dbReference type="Gene3D" id="1.10.287.130">
    <property type="match status" value="1"/>
</dbReference>
<evidence type="ECO:0000256" key="2">
    <source>
        <dbReference type="ARBA" id="ARBA00012438"/>
    </source>
</evidence>
<reference evidence="10 11" key="1">
    <citation type="journal article" date="2017" name="Int. J. Syst. Evol. Microbiol.">
        <title>Arachidicoccus ginsenosidivorans sp. nov., with ginsenoside-converting activity isolated from ginseng cultivating soil.</title>
        <authorList>
            <person name="Siddiqi M.Z."/>
            <person name="Aslam Z."/>
            <person name="Im W.T."/>
        </authorList>
    </citation>
    <scope>NUCLEOTIDE SEQUENCE [LARGE SCALE GENOMIC DNA]</scope>
    <source>
        <strain evidence="10 11">Gsoil 809</strain>
    </source>
</reference>
<dbReference type="InterPro" id="IPR005467">
    <property type="entry name" value="His_kinase_dom"/>
</dbReference>
<evidence type="ECO:0000256" key="1">
    <source>
        <dbReference type="ARBA" id="ARBA00000085"/>
    </source>
</evidence>
<feature type="domain" description="Histidine kinase" evidence="9">
    <location>
        <begin position="221"/>
        <end position="427"/>
    </location>
</feature>
<dbReference type="OrthoDB" id="1522504at2"/>
<dbReference type="InterPro" id="IPR050428">
    <property type="entry name" value="TCS_sensor_his_kinase"/>
</dbReference>
<evidence type="ECO:0000256" key="7">
    <source>
        <dbReference type="ARBA" id="ARBA00022989"/>
    </source>
</evidence>
<evidence type="ECO:0000313" key="10">
    <source>
        <dbReference type="EMBL" id="QEC72467.1"/>
    </source>
</evidence>
<dbReference type="InterPro" id="IPR036097">
    <property type="entry name" value="HisK_dim/P_sf"/>
</dbReference>
<keyword evidence="7 8" id="KW-1133">Transmembrane helix</keyword>
<evidence type="ECO:0000256" key="6">
    <source>
        <dbReference type="ARBA" id="ARBA00022777"/>
    </source>
</evidence>
<dbReference type="InterPro" id="IPR003594">
    <property type="entry name" value="HATPase_dom"/>
</dbReference>
<protein>
    <recommendedName>
        <fullName evidence="2">histidine kinase</fullName>
        <ecNumber evidence="2">2.7.13.3</ecNumber>
    </recommendedName>
</protein>
<evidence type="ECO:0000256" key="8">
    <source>
        <dbReference type="SAM" id="Phobius"/>
    </source>
</evidence>
<dbReference type="SMART" id="SM00387">
    <property type="entry name" value="HATPase_c"/>
    <property type="match status" value="1"/>
</dbReference>
<dbReference type="EMBL" id="CP042434">
    <property type="protein sequence ID" value="QEC72467.1"/>
    <property type="molecule type" value="Genomic_DNA"/>
</dbReference>
<keyword evidence="8" id="KW-0472">Membrane</keyword>